<dbReference type="SUPFAM" id="SSF53807">
    <property type="entry name" value="Helical backbone' metal receptor"/>
    <property type="match status" value="1"/>
</dbReference>
<dbReference type="InterPro" id="IPR050902">
    <property type="entry name" value="ABC_Transporter_SBP"/>
</dbReference>
<dbReference type="PANTHER" id="PTHR30535">
    <property type="entry name" value="VITAMIN B12-BINDING PROTEIN"/>
    <property type="match status" value="1"/>
</dbReference>
<evidence type="ECO:0000256" key="1">
    <source>
        <dbReference type="ARBA" id="ARBA00022729"/>
    </source>
</evidence>
<reference evidence="3" key="1">
    <citation type="journal article" date="2020" name="mSystems">
        <title>Genome- and Community-Level Interaction Insights into Carbon Utilization and Element Cycling Functions of Hydrothermarchaeota in Hydrothermal Sediment.</title>
        <authorList>
            <person name="Zhou Z."/>
            <person name="Liu Y."/>
            <person name="Xu W."/>
            <person name="Pan J."/>
            <person name="Luo Z.H."/>
            <person name="Li M."/>
        </authorList>
    </citation>
    <scope>NUCLEOTIDE SEQUENCE [LARGE SCALE GENOMIC DNA]</scope>
    <source>
        <strain evidence="3">SpSt-143</strain>
    </source>
</reference>
<comment type="caution">
    <text evidence="3">The sequence shown here is derived from an EMBL/GenBank/DDBJ whole genome shotgun (WGS) entry which is preliminary data.</text>
</comment>
<gene>
    <name evidence="3" type="ORF">ENO59_05370</name>
</gene>
<dbReference type="InterPro" id="IPR002491">
    <property type="entry name" value="ABC_transptr_periplasmic_BD"/>
</dbReference>
<dbReference type="PANTHER" id="PTHR30535:SF35">
    <property type="entry name" value="PERIPLASMIC BINDING PROTEIN"/>
    <property type="match status" value="1"/>
</dbReference>
<evidence type="ECO:0000259" key="2">
    <source>
        <dbReference type="PROSITE" id="PS50983"/>
    </source>
</evidence>
<feature type="domain" description="Fe/B12 periplasmic-binding" evidence="2">
    <location>
        <begin position="24"/>
        <end position="267"/>
    </location>
</feature>
<organism evidence="3">
    <name type="scientific">Rhodothermus marinus</name>
    <name type="common">Rhodothermus obamensis</name>
    <dbReference type="NCBI Taxonomy" id="29549"/>
    <lineage>
        <taxon>Bacteria</taxon>
        <taxon>Pseudomonadati</taxon>
        <taxon>Rhodothermota</taxon>
        <taxon>Rhodothermia</taxon>
        <taxon>Rhodothermales</taxon>
        <taxon>Rhodothermaceae</taxon>
        <taxon>Rhodothermus</taxon>
    </lineage>
</organism>
<dbReference type="Gene3D" id="3.40.50.1980">
    <property type="entry name" value="Nitrogenase molybdenum iron protein domain"/>
    <property type="match status" value="2"/>
</dbReference>
<dbReference type="InterPro" id="IPR054828">
    <property type="entry name" value="Vit_B12_bind_prot"/>
</dbReference>
<dbReference type="PROSITE" id="PS50983">
    <property type="entry name" value="FE_B12_PBP"/>
    <property type="match status" value="1"/>
</dbReference>
<name>A0A7V2F616_RHOMR</name>
<accession>A0A7V2F616</accession>
<evidence type="ECO:0000313" key="3">
    <source>
        <dbReference type="EMBL" id="HER95931.1"/>
    </source>
</evidence>
<keyword evidence="1" id="KW-0732">Signal</keyword>
<proteinExistence type="predicted"/>
<dbReference type="Pfam" id="PF01497">
    <property type="entry name" value="Peripla_BP_2"/>
    <property type="match status" value="1"/>
</dbReference>
<sequence length="269" mass="30622">MPPFPLNLTDSRGHLLRLRHPPQRIVSLVPSLTELLAVLGLDEQVVGLTRFCVRPPDWKRRKTIVGGTKQLNVERLLQLKPDLVLANLEENTREMVEALEPHVPVFVTHVRTLEEALMMIHHVGLLTHRKHAAEALAATIAQRFATLPTFPTLRTLYLIWRQPYMSIGADTFIHDMLQRGGFENVCAAYTRYPVLTPEMVATLQPELILLSSEPYPFQEKHLPELQALCPQATVLLVDGQLFSWYGTRLLETPAYMQALRDQLKKALSF</sequence>
<dbReference type="NCBIfam" id="NF038402">
    <property type="entry name" value="TroA_like"/>
    <property type="match status" value="1"/>
</dbReference>
<dbReference type="AlphaFoldDB" id="A0A7V2F616"/>
<dbReference type="EMBL" id="DSGB01000004">
    <property type="protein sequence ID" value="HER95931.1"/>
    <property type="molecule type" value="Genomic_DNA"/>
</dbReference>
<protein>
    <submittedName>
        <fullName evidence="3">Cobalamin-binding protein</fullName>
    </submittedName>
</protein>